<sequence>MFYREAGDFKTSYRDDGQTFPIRLDRWGYYATLVVAVGVIPFVINDYWASAVIVPFLIYAIAALGLNILTGYAGQVSLGTGGFMAVGAYSVYKLMTAFPDISIAIHILLAGAITAVVGMLFGLPSLRIKGFYLAVATLAAQFFLVWLFNKVPWFYNYSASGQITAPERTILGHAVTGPASSAPAKYLICLAFAFVLAWIARNLTRGTLGRKWMAIRDMDIAAEIIGVNPLSAKLSAFAISSFFIGIAGALLFAVYLGAAEVGEAFGINKSFLVLFMVIIGGLGSIFGSFAGAAFMVLMPVFLKNVLVGTLGWPTDLAAHFELMIVGALIVFFLIVEPHGLARLWALAKEKLRLWPFPH</sequence>
<dbReference type="PANTHER" id="PTHR30482">
    <property type="entry name" value="HIGH-AFFINITY BRANCHED-CHAIN AMINO ACID TRANSPORT SYSTEM PERMEASE"/>
    <property type="match status" value="1"/>
</dbReference>
<keyword evidence="4 6" id="KW-1133">Transmembrane helix</keyword>
<proteinExistence type="predicted"/>
<dbReference type="InterPro" id="IPR001851">
    <property type="entry name" value="ABC_transp_permease"/>
</dbReference>
<feature type="transmembrane region" description="Helical" evidence="6">
    <location>
        <begin position="101"/>
        <end position="123"/>
    </location>
</feature>
<dbReference type="RefSeq" id="WP_272858299.1">
    <property type="nucleotide sequence ID" value="NZ_CP067134.1"/>
</dbReference>
<evidence type="ECO:0000256" key="1">
    <source>
        <dbReference type="ARBA" id="ARBA00004651"/>
    </source>
</evidence>
<evidence type="ECO:0000313" key="8">
    <source>
        <dbReference type="Proteomes" id="UP001218412"/>
    </source>
</evidence>
<feature type="transmembrane region" description="Helical" evidence="6">
    <location>
        <begin position="76"/>
        <end position="95"/>
    </location>
</feature>
<feature type="transmembrane region" description="Helical" evidence="6">
    <location>
        <begin position="271"/>
        <end position="296"/>
    </location>
</feature>
<evidence type="ECO:0000256" key="5">
    <source>
        <dbReference type="ARBA" id="ARBA00023136"/>
    </source>
</evidence>
<organism evidence="7 8">
    <name type="scientific">Paracoccus stylophorae</name>
    <dbReference type="NCBI Taxonomy" id="659350"/>
    <lineage>
        <taxon>Bacteria</taxon>
        <taxon>Pseudomonadati</taxon>
        <taxon>Pseudomonadota</taxon>
        <taxon>Alphaproteobacteria</taxon>
        <taxon>Rhodobacterales</taxon>
        <taxon>Paracoccaceae</taxon>
        <taxon>Paracoccus</taxon>
    </lineage>
</organism>
<dbReference type="Pfam" id="PF02653">
    <property type="entry name" value="BPD_transp_2"/>
    <property type="match status" value="1"/>
</dbReference>
<keyword evidence="3 6" id="KW-0812">Transmembrane</keyword>
<dbReference type="CDD" id="cd06581">
    <property type="entry name" value="TM_PBP1_LivM_like"/>
    <property type="match status" value="1"/>
</dbReference>
<evidence type="ECO:0000313" key="7">
    <source>
        <dbReference type="EMBL" id="WCR10242.1"/>
    </source>
</evidence>
<keyword evidence="2" id="KW-1003">Cell membrane</keyword>
<dbReference type="InterPro" id="IPR043428">
    <property type="entry name" value="LivM-like"/>
</dbReference>
<feature type="transmembrane region" description="Helical" evidence="6">
    <location>
        <begin position="50"/>
        <end position="69"/>
    </location>
</feature>
<feature type="transmembrane region" description="Helical" evidence="6">
    <location>
        <begin position="316"/>
        <end position="335"/>
    </location>
</feature>
<accession>A0ABY7SV36</accession>
<evidence type="ECO:0000256" key="4">
    <source>
        <dbReference type="ARBA" id="ARBA00022989"/>
    </source>
</evidence>
<evidence type="ECO:0000256" key="3">
    <source>
        <dbReference type="ARBA" id="ARBA00022692"/>
    </source>
</evidence>
<name>A0ABY7SV36_9RHOB</name>
<feature type="transmembrane region" description="Helical" evidence="6">
    <location>
        <begin position="130"/>
        <end position="148"/>
    </location>
</feature>
<dbReference type="Proteomes" id="UP001218412">
    <property type="component" value="Chromosome"/>
</dbReference>
<evidence type="ECO:0000256" key="6">
    <source>
        <dbReference type="SAM" id="Phobius"/>
    </source>
</evidence>
<feature type="transmembrane region" description="Helical" evidence="6">
    <location>
        <begin position="236"/>
        <end position="259"/>
    </location>
</feature>
<dbReference type="PANTHER" id="PTHR30482:SF5">
    <property type="entry name" value="ABC TRANSPORTER PERMEASE PROTEIN"/>
    <property type="match status" value="1"/>
</dbReference>
<dbReference type="EMBL" id="CP067134">
    <property type="protein sequence ID" value="WCR10242.1"/>
    <property type="molecule type" value="Genomic_DNA"/>
</dbReference>
<feature type="transmembrane region" description="Helical" evidence="6">
    <location>
        <begin position="27"/>
        <end position="44"/>
    </location>
</feature>
<reference evidence="7 8" key="1">
    <citation type="submission" date="2021-01" db="EMBL/GenBank/DDBJ databases">
        <title>Biogeographic distribution of Paracoccus.</title>
        <authorList>
            <person name="Hollensteiner J."/>
            <person name="Leineberger J."/>
            <person name="Brinkhoff T."/>
            <person name="Daniel R."/>
        </authorList>
    </citation>
    <scope>NUCLEOTIDE SEQUENCE [LARGE SCALE GENOMIC DNA]</scope>
    <source>
        <strain evidence="7 8">LMG25392</strain>
    </source>
</reference>
<evidence type="ECO:0000256" key="2">
    <source>
        <dbReference type="ARBA" id="ARBA00022475"/>
    </source>
</evidence>
<gene>
    <name evidence="7" type="ORF">JHW45_14380</name>
</gene>
<keyword evidence="5 6" id="KW-0472">Membrane</keyword>
<keyword evidence="8" id="KW-1185">Reference proteome</keyword>
<comment type="subcellular location">
    <subcellularLocation>
        <location evidence="1">Cell membrane</location>
        <topology evidence="1">Multi-pass membrane protein</topology>
    </subcellularLocation>
</comment>
<protein>
    <submittedName>
        <fullName evidence="7">Branched-chain amino acid ABC transporter permease</fullName>
    </submittedName>
</protein>